<dbReference type="KEGG" id="dat:HRM2_23980"/>
<protein>
    <submittedName>
        <fullName evidence="2">Metallophosphoesterase (Calcineurin superfamily)</fullName>
    </submittedName>
</protein>
<proteinExistence type="predicted"/>
<dbReference type="InterPro" id="IPR004843">
    <property type="entry name" value="Calcineurin-like_PHP"/>
</dbReference>
<dbReference type="eggNOG" id="COG2129">
    <property type="taxonomic scope" value="Bacteria"/>
</dbReference>
<gene>
    <name evidence="2" type="ordered locus">HRM2_23980</name>
</gene>
<accession>C0QFS5</accession>
<evidence type="ECO:0000313" key="2">
    <source>
        <dbReference type="EMBL" id="ACN15493.1"/>
    </source>
</evidence>
<dbReference type="OrthoDB" id="332939at2"/>
<dbReference type="PANTHER" id="PTHR12905">
    <property type="entry name" value="METALLOPHOSPHOESTERASE"/>
    <property type="match status" value="1"/>
</dbReference>
<dbReference type="Gene3D" id="3.60.21.10">
    <property type="match status" value="1"/>
</dbReference>
<dbReference type="HOGENOM" id="CLU_041441_5_0_7"/>
<dbReference type="InterPro" id="IPR051693">
    <property type="entry name" value="UPF0046_metallophosphoest"/>
</dbReference>
<evidence type="ECO:0000313" key="3">
    <source>
        <dbReference type="Proteomes" id="UP000000442"/>
    </source>
</evidence>
<dbReference type="PANTHER" id="PTHR12905:SF0">
    <property type="entry name" value="CALCINEURIN-LIKE PHOSPHOESTERASE DOMAIN-CONTAINING PROTEIN"/>
    <property type="match status" value="1"/>
</dbReference>
<dbReference type="EMBL" id="CP001087">
    <property type="protein sequence ID" value="ACN15493.1"/>
    <property type="molecule type" value="Genomic_DNA"/>
</dbReference>
<name>C0QFS5_DESAH</name>
<keyword evidence="3" id="KW-1185">Reference proteome</keyword>
<sequence length="214" mass="23159">MKIYAVADIHGKAERLERVGTAIERLQPDVVVVAGDITNFTGAGPVVRKLAAMAVPMLCIRGNSDRSRIDGLINNTPGMRSLHMATVSMGTVNFTGIGGTIPLPFRSRICLRENHLLKIIAPLVSKNTIVVAHPPPLGTQDRVGGRFHAGSRGLLNLIRHRSPRMVLCGHIHEDAGFSSLGQTLVVNCALSRETSGAIIDYDTNHQPRIEMVHL</sequence>
<dbReference type="AlphaFoldDB" id="C0QFS5"/>
<dbReference type="InterPro" id="IPR029052">
    <property type="entry name" value="Metallo-depent_PP-like"/>
</dbReference>
<organism evidence="2 3">
    <name type="scientific">Desulforapulum autotrophicum (strain ATCC 43914 / DSM 3382 / VKM B-1955 / HRM2)</name>
    <name type="common">Desulfobacterium autotrophicum</name>
    <dbReference type="NCBI Taxonomy" id="177437"/>
    <lineage>
        <taxon>Bacteria</taxon>
        <taxon>Pseudomonadati</taxon>
        <taxon>Thermodesulfobacteriota</taxon>
        <taxon>Desulfobacteria</taxon>
        <taxon>Desulfobacterales</taxon>
        <taxon>Desulfobacteraceae</taxon>
        <taxon>Desulforapulum</taxon>
    </lineage>
</organism>
<dbReference type="Proteomes" id="UP000000442">
    <property type="component" value="Chromosome"/>
</dbReference>
<reference evidence="2 3" key="1">
    <citation type="journal article" date="2009" name="Environ. Microbiol.">
        <title>Genome sequence of Desulfobacterium autotrophicum HRM2, a marine sulfate reducer oxidizing organic carbon completely to carbon dioxide.</title>
        <authorList>
            <person name="Strittmatter A.W."/>
            <person name="Liesegang H."/>
            <person name="Rabus R."/>
            <person name="Decker I."/>
            <person name="Amann J."/>
            <person name="Andres S."/>
            <person name="Henne A."/>
            <person name="Fricke W.F."/>
            <person name="Martinez-Arias R."/>
            <person name="Bartels D."/>
            <person name="Goesmann A."/>
            <person name="Krause L."/>
            <person name="Puehler A."/>
            <person name="Klenk H.P."/>
            <person name="Richter M."/>
            <person name="Schuler M."/>
            <person name="Gloeckner F.O."/>
            <person name="Meyerdierks A."/>
            <person name="Gottschalk G."/>
            <person name="Amann R."/>
        </authorList>
    </citation>
    <scope>NUCLEOTIDE SEQUENCE [LARGE SCALE GENOMIC DNA]</scope>
    <source>
        <strain evidence="3">ATCC 43914 / DSM 3382 / HRM2</strain>
    </source>
</reference>
<dbReference type="RefSeq" id="WP_015904258.1">
    <property type="nucleotide sequence ID" value="NC_012108.1"/>
</dbReference>
<feature type="domain" description="Calcineurin-like phosphoesterase" evidence="1">
    <location>
        <begin position="1"/>
        <end position="173"/>
    </location>
</feature>
<evidence type="ECO:0000259" key="1">
    <source>
        <dbReference type="Pfam" id="PF00149"/>
    </source>
</evidence>
<dbReference type="STRING" id="177437.HRM2_23980"/>
<dbReference type="SUPFAM" id="SSF56300">
    <property type="entry name" value="Metallo-dependent phosphatases"/>
    <property type="match status" value="1"/>
</dbReference>
<dbReference type="Pfam" id="PF00149">
    <property type="entry name" value="Metallophos"/>
    <property type="match status" value="1"/>
</dbReference>
<dbReference type="GO" id="GO:0016787">
    <property type="term" value="F:hydrolase activity"/>
    <property type="evidence" value="ECO:0007669"/>
    <property type="project" value="InterPro"/>
</dbReference>